<reference evidence="2" key="1">
    <citation type="journal article" date="2020" name="Curr. Biol.">
        <title>Chromatin organization in early land plants reveals an ancestral association between H3K27me3, transposons, and constitutive heterochromatin.</title>
        <authorList>
            <person name="Montgomery S.A."/>
            <person name="Tanizawa Y."/>
            <person name="Galik B."/>
            <person name="Wang N."/>
            <person name="Ito T."/>
            <person name="Mochizuki T."/>
            <person name="Akimcheva S."/>
            <person name="Bowman J.L."/>
            <person name="Cognat V."/>
            <person name="Marechal-Drouard L."/>
            <person name="Ekker H."/>
            <person name="Hong S.F."/>
            <person name="Kohchi T."/>
            <person name="Lin S.S."/>
            <person name="Liu L.D."/>
            <person name="Nakamura Y."/>
            <person name="Valeeva L.R."/>
            <person name="Shakirov E.V."/>
            <person name="Shippen D.E."/>
            <person name="Wei W.L."/>
            <person name="Yagura M."/>
            <person name="Yamaoka S."/>
            <person name="Yamato K.T."/>
            <person name="Liu C."/>
            <person name="Berger F."/>
        </authorList>
    </citation>
    <scope>NUCLEOTIDE SEQUENCE [LARGE SCALE GENOMIC DNA]</scope>
    <source>
        <strain evidence="2">Tak-1</strain>
    </source>
</reference>
<dbReference type="PANTHER" id="PTHR33702:SF5">
    <property type="entry name" value="OS01G0308600 PROTEIN"/>
    <property type="match status" value="1"/>
</dbReference>
<sequence>MQQGVVCVCCCQVRRADQRVKELLYRGLDLEATMEGMTGVIPESWKRVKKGRLKIPYERINRRGGKGRPVKVKTERLGKRSWRFKMPKIKIRILSPITLLARLRDAYVRMMMNIAGRGRMPGLAYGFGPNAGFLKPPPARKREILTDAEILCLEYLKRDTNFLIAAAKAHAQATQ</sequence>
<protein>
    <submittedName>
        <fullName evidence="1">Uncharacterized protein</fullName>
    </submittedName>
</protein>
<proteinExistence type="predicted"/>
<dbReference type="EMBL" id="AP019870">
    <property type="protein sequence ID" value="BBN12948.1"/>
    <property type="molecule type" value="Genomic_DNA"/>
</dbReference>
<dbReference type="Proteomes" id="UP001162541">
    <property type="component" value="Chromosome 5"/>
</dbReference>
<evidence type="ECO:0000313" key="1">
    <source>
        <dbReference type="EMBL" id="BBN12948.1"/>
    </source>
</evidence>
<dbReference type="AlphaFoldDB" id="A0AAF6BLR4"/>
<organism evidence="1 2">
    <name type="scientific">Marchantia polymorpha subsp. ruderalis</name>
    <dbReference type="NCBI Taxonomy" id="1480154"/>
    <lineage>
        <taxon>Eukaryota</taxon>
        <taxon>Viridiplantae</taxon>
        <taxon>Streptophyta</taxon>
        <taxon>Embryophyta</taxon>
        <taxon>Marchantiophyta</taxon>
        <taxon>Marchantiopsida</taxon>
        <taxon>Marchantiidae</taxon>
        <taxon>Marchantiales</taxon>
        <taxon>Marchantiaceae</taxon>
        <taxon>Marchantia</taxon>
    </lineage>
</organism>
<dbReference type="PANTHER" id="PTHR33702">
    <property type="entry name" value="BNAA09G40010D PROTEIN"/>
    <property type="match status" value="1"/>
</dbReference>
<accession>A0AAF6BLR4</accession>
<evidence type="ECO:0000313" key="2">
    <source>
        <dbReference type="Proteomes" id="UP001162541"/>
    </source>
</evidence>
<gene>
    <name evidence="1" type="ORF">Mp_5g24230</name>
</gene>
<name>A0AAF6BLR4_MARPO</name>